<organism evidence="2 3">
    <name type="scientific">Chiloscyllium punctatum</name>
    <name type="common">Brownbanded bambooshark</name>
    <name type="synonym">Hemiscyllium punctatum</name>
    <dbReference type="NCBI Taxonomy" id="137246"/>
    <lineage>
        <taxon>Eukaryota</taxon>
        <taxon>Metazoa</taxon>
        <taxon>Chordata</taxon>
        <taxon>Craniata</taxon>
        <taxon>Vertebrata</taxon>
        <taxon>Chondrichthyes</taxon>
        <taxon>Elasmobranchii</taxon>
        <taxon>Galeomorphii</taxon>
        <taxon>Galeoidea</taxon>
        <taxon>Orectolobiformes</taxon>
        <taxon>Hemiscylliidae</taxon>
        <taxon>Chiloscyllium</taxon>
    </lineage>
</organism>
<dbReference type="Proteomes" id="UP000287033">
    <property type="component" value="Unassembled WGS sequence"/>
</dbReference>
<evidence type="ECO:0008006" key="4">
    <source>
        <dbReference type="Google" id="ProtNLM"/>
    </source>
</evidence>
<comment type="caution">
    <text evidence="2">The sequence shown here is derived from an EMBL/GenBank/DDBJ whole genome shotgun (WGS) entry which is preliminary data.</text>
</comment>
<dbReference type="AlphaFoldDB" id="A0A401S2Z7"/>
<keyword evidence="1" id="KW-0732">Signal</keyword>
<reference evidence="2 3" key="1">
    <citation type="journal article" date="2018" name="Nat. Ecol. Evol.">
        <title>Shark genomes provide insights into elasmobranch evolution and the origin of vertebrates.</title>
        <authorList>
            <person name="Hara Y"/>
            <person name="Yamaguchi K"/>
            <person name="Onimaru K"/>
            <person name="Kadota M"/>
            <person name="Koyanagi M"/>
            <person name="Keeley SD"/>
            <person name="Tatsumi K"/>
            <person name="Tanaka K"/>
            <person name="Motone F"/>
            <person name="Kageyama Y"/>
            <person name="Nozu R"/>
            <person name="Adachi N"/>
            <person name="Nishimura O"/>
            <person name="Nakagawa R"/>
            <person name="Tanegashima C"/>
            <person name="Kiyatake I"/>
            <person name="Matsumoto R"/>
            <person name="Murakumo K"/>
            <person name="Nishida K"/>
            <person name="Terakita A"/>
            <person name="Kuratani S"/>
            <person name="Sato K"/>
            <person name="Hyodo S Kuraku.S."/>
        </authorList>
    </citation>
    <scope>NUCLEOTIDE SEQUENCE [LARGE SCALE GENOMIC DNA]</scope>
</reference>
<proteinExistence type="predicted"/>
<evidence type="ECO:0000313" key="3">
    <source>
        <dbReference type="Proteomes" id="UP000287033"/>
    </source>
</evidence>
<evidence type="ECO:0000256" key="1">
    <source>
        <dbReference type="SAM" id="SignalP"/>
    </source>
</evidence>
<sequence length="67" mass="7427">MKPLASVLAALMVTLVRCALPRCEPGDQAQGRCRAETAEEGKYQNLYFSCKPTILELEISQQSNLIK</sequence>
<protein>
    <recommendedName>
        <fullName evidence="4">Secreted protein</fullName>
    </recommendedName>
</protein>
<name>A0A401S2Z7_CHIPU</name>
<keyword evidence="3" id="KW-1185">Reference proteome</keyword>
<accession>A0A401S2Z7</accession>
<evidence type="ECO:0000313" key="2">
    <source>
        <dbReference type="EMBL" id="GCC24760.1"/>
    </source>
</evidence>
<feature type="chain" id="PRO_5019224881" description="Secreted protein" evidence="1">
    <location>
        <begin position="19"/>
        <end position="67"/>
    </location>
</feature>
<dbReference type="EMBL" id="BEZZ01000065">
    <property type="protein sequence ID" value="GCC24760.1"/>
    <property type="molecule type" value="Genomic_DNA"/>
</dbReference>
<gene>
    <name evidence="2" type="ORF">chiPu_0003162</name>
</gene>
<feature type="signal peptide" evidence="1">
    <location>
        <begin position="1"/>
        <end position="18"/>
    </location>
</feature>